<evidence type="ECO:0000313" key="8">
    <source>
        <dbReference type="EMBL" id="MFF0499792.1"/>
    </source>
</evidence>
<dbReference type="Pfam" id="PF07681">
    <property type="entry name" value="DoxX"/>
    <property type="match status" value="1"/>
</dbReference>
<evidence type="ECO:0000256" key="1">
    <source>
        <dbReference type="ARBA" id="ARBA00004651"/>
    </source>
</evidence>
<sequence>MNSASIDTGLLLLRVAAGLTMAAHGYQKFFSGGRIGGTGAWFDSIGMRPGRTHALLAAATEIAAGVLLALGLATPFAGAAFVALMLVAGYTVHRGNGFFSVRSGWEYNFILAVIGAAVATTGPGRYSLDHLFGWDTGLSGVAGALIGIVGGLAAGVGQLVVFFRPPVPARS</sequence>
<keyword evidence="4 7" id="KW-0812">Transmembrane</keyword>
<evidence type="ECO:0000256" key="6">
    <source>
        <dbReference type="ARBA" id="ARBA00023136"/>
    </source>
</evidence>
<proteinExistence type="inferred from homology"/>
<dbReference type="Proteomes" id="UP001601442">
    <property type="component" value="Unassembled WGS sequence"/>
</dbReference>
<keyword evidence="6 7" id="KW-0472">Membrane</keyword>
<keyword evidence="3" id="KW-1003">Cell membrane</keyword>
<organism evidence="8 9">
    <name type="scientific">Nocardia aobensis</name>
    <dbReference type="NCBI Taxonomy" id="257277"/>
    <lineage>
        <taxon>Bacteria</taxon>
        <taxon>Bacillati</taxon>
        <taxon>Actinomycetota</taxon>
        <taxon>Actinomycetes</taxon>
        <taxon>Mycobacteriales</taxon>
        <taxon>Nocardiaceae</taxon>
        <taxon>Nocardia</taxon>
    </lineage>
</organism>
<dbReference type="RefSeq" id="WP_387398542.1">
    <property type="nucleotide sequence ID" value="NZ_JBIAMT010000005.1"/>
</dbReference>
<protein>
    <submittedName>
        <fullName evidence="8">DoxX family protein</fullName>
    </submittedName>
</protein>
<reference evidence="8 9" key="1">
    <citation type="submission" date="2024-10" db="EMBL/GenBank/DDBJ databases">
        <title>The Natural Products Discovery Center: Release of the First 8490 Sequenced Strains for Exploring Actinobacteria Biosynthetic Diversity.</title>
        <authorList>
            <person name="Kalkreuter E."/>
            <person name="Kautsar S.A."/>
            <person name="Yang D."/>
            <person name="Bader C.D."/>
            <person name="Teijaro C.N."/>
            <person name="Fluegel L."/>
            <person name="Davis C.M."/>
            <person name="Simpson J.R."/>
            <person name="Lauterbach L."/>
            <person name="Steele A.D."/>
            <person name="Gui C."/>
            <person name="Meng S."/>
            <person name="Li G."/>
            <person name="Viehrig K."/>
            <person name="Ye F."/>
            <person name="Su P."/>
            <person name="Kiefer A.F."/>
            <person name="Nichols A."/>
            <person name="Cepeda A.J."/>
            <person name="Yan W."/>
            <person name="Fan B."/>
            <person name="Jiang Y."/>
            <person name="Adhikari A."/>
            <person name="Zheng C.-J."/>
            <person name="Schuster L."/>
            <person name="Cowan T.M."/>
            <person name="Smanski M.J."/>
            <person name="Chevrette M.G."/>
            <person name="De Carvalho L.P.S."/>
            <person name="Shen B."/>
        </authorList>
    </citation>
    <scope>NUCLEOTIDE SEQUENCE [LARGE SCALE GENOMIC DNA]</scope>
    <source>
        <strain evidence="8 9">NPDC004119</strain>
    </source>
</reference>
<dbReference type="EMBL" id="JBIAMT010000005">
    <property type="protein sequence ID" value="MFF0499792.1"/>
    <property type="molecule type" value="Genomic_DNA"/>
</dbReference>
<comment type="similarity">
    <text evidence="2">Belongs to the DoxX family.</text>
</comment>
<dbReference type="InterPro" id="IPR032808">
    <property type="entry name" value="DoxX"/>
</dbReference>
<dbReference type="PANTHER" id="PTHR33452:SF1">
    <property type="entry name" value="INNER MEMBRANE PROTEIN YPHA-RELATED"/>
    <property type="match status" value="1"/>
</dbReference>
<comment type="caution">
    <text evidence="8">The sequence shown here is derived from an EMBL/GenBank/DDBJ whole genome shotgun (WGS) entry which is preliminary data.</text>
</comment>
<feature type="transmembrane region" description="Helical" evidence="7">
    <location>
        <begin position="142"/>
        <end position="163"/>
    </location>
</feature>
<feature type="transmembrane region" description="Helical" evidence="7">
    <location>
        <begin position="105"/>
        <end position="122"/>
    </location>
</feature>
<dbReference type="InterPro" id="IPR051907">
    <property type="entry name" value="DoxX-like_oxidoreductase"/>
</dbReference>
<evidence type="ECO:0000313" key="9">
    <source>
        <dbReference type="Proteomes" id="UP001601442"/>
    </source>
</evidence>
<evidence type="ECO:0000256" key="7">
    <source>
        <dbReference type="SAM" id="Phobius"/>
    </source>
</evidence>
<evidence type="ECO:0000256" key="4">
    <source>
        <dbReference type="ARBA" id="ARBA00022692"/>
    </source>
</evidence>
<dbReference type="PANTHER" id="PTHR33452">
    <property type="entry name" value="OXIDOREDUCTASE CATD-RELATED"/>
    <property type="match status" value="1"/>
</dbReference>
<keyword evidence="9" id="KW-1185">Reference proteome</keyword>
<keyword evidence="5 7" id="KW-1133">Transmembrane helix</keyword>
<evidence type="ECO:0000256" key="2">
    <source>
        <dbReference type="ARBA" id="ARBA00006679"/>
    </source>
</evidence>
<comment type="subcellular location">
    <subcellularLocation>
        <location evidence="1">Cell membrane</location>
        <topology evidence="1">Multi-pass membrane protein</topology>
    </subcellularLocation>
</comment>
<gene>
    <name evidence="8" type="ORF">ACFYU5_25565</name>
</gene>
<name>A0ABW6P9I8_9NOCA</name>
<evidence type="ECO:0000256" key="3">
    <source>
        <dbReference type="ARBA" id="ARBA00022475"/>
    </source>
</evidence>
<accession>A0ABW6P9I8</accession>
<evidence type="ECO:0000256" key="5">
    <source>
        <dbReference type="ARBA" id="ARBA00022989"/>
    </source>
</evidence>